<comment type="caution">
    <text evidence="2">The sequence shown here is derived from an EMBL/GenBank/DDBJ whole genome shotgun (WGS) entry which is preliminary data.</text>
</comment>
<dbReference type="Pfam" id="PF15229">
    <property type="entry name" value="POM121"/>
    <property type="match status" value="1"/>
</dbReference>
<name>A0A7J7EAR7_DICBM</name>
<organism evidence="2 3">
    <name type="scientific">Diceros bicornis minor</name>
    <name type="common">South-central black rhinoceros</name>
    <dbReference type="NCBI Taxonomy" id="77932"/>
    <lineage>
        <taxon>Eukaryota</taxon>
        <taxon>Metazoa</taxon>
        <taxon>Chordata</taxon>
        <taxon>Craniata</taxon>
        <taxon>Vertebrata</taxon>
        <taxon>Euteleostomi</taxon>
        <taxon>Mammalia</taxon>
        <taxon>Eutheria</taxon>
        <taxon>Laurasiatheria</taxon>
        <taxon>Perissodactyla</taxon>
        <taxon>Rhinocerotidae</taxon>
        <taxon>Diceros</taxon>
    </lineage>
</organism>
<feature type="region of interest" description="Disordered" evidence="1">
    <location>
        <begin position="1"/>
        <end position="98"/>
    </location>
</feature>
<accession>A0A7J7EAR7</accession>
<feature type="compositionally biased region" description="Polar residues" evidence="1">
    <location>
        <begin position="62"/>
        <end position="83"/>
    </location>
</feature>
<evidence type="ECO:0000313" key="2">
    <source>
        <dbReference type="EMBL" id="KAF5912694.1"/>
    </source>
</evidence>
<evidence type="ECO:0000256" key="1">
    <source>
        <dbReference type="SAM" id="MobiDB-lite"/>
    </source>
</evidence>
<feature type="compositionally biased region" description="Low complexity" evidence="1">
    <location>
        <begin position="229"/>
        <end position="248"/>
    </location>
</feature>
<keyword evidence="3" id="KW-1185">Reference proteome</keyword>
<feature type="region of interest" description="Disordered" evidence="1">
    <location>
        <begin position="227"/>
        <end position="263"/>
    </location>
</feature>
<gene>
    <name evidence="2" type="ORF">HPG69_007684</name>
</gene>
<feature type="compositionally biased region" description="Basic and acidic residues" evidence="1">
    <location>
        <begin position="1"/>
        <end position="18"/>
    </location>
</feature>
<dbReference type="AlphaFoldDB" id="A0A7J7EAR7"/>
<reference evidence="2 3" key="1">
    <citation type="journal article" date="2020" name="Mol. Biol. Evol.">
        <title>Interspecific Gene Flow and the Evolution of Specialization in Black and White Rhinoceros.</title>
        <authorList>
            <person name="Moodley Y."/>
            <person name="Westbury M.V."/>
            <person name="Russo I.M."/>
            <person name="Gopalakrishnan S."/>
            <person name="Rakotoarivelo A."/>
            <person name="Olsen R.A."/>
            <person name="Prost S."/>
            <person name="Tunstall T."/>
            <person name="Ryder O.A."/>
            <person name="Dalen L."/>
            <person name="Bruford M.W."/>
        </authorList>
    </citation>
    <scope>NUCLEOTIDE SEQUENCE [LARGE SCALE GENOMIC DNA]</scope>
    <source>
        <strain evidence="2">SBR-YM</strain>
        <tissue evidence="2">Skin</tissue>
    </source>
</reference>
<dbReference type="EMBL" id="JACDTQ010003801">
    <property type="protein sequence ID" value="KAF5912694.1"/>
    <property type="molecule type" value="Genomic_DNA"/>
</dbReference>
<dbReference type="Proteomes" id="UP000551758">
    <property type="component" value="Unassembled WGS sequence"/>
</dbReference>
<feature type="compositionally biased region" description="Basic and acidic residues" evidence="1">
    <location>
        <begin position="52"/>
        <end position="61"/>
    </location>
</feature>
<sequence length="569" mass="60302">MERKEEDPIETKGRDDGNRALQQWGYTIDIQVPGDQQSPHYLQCSPGPPELHPNHPEDSLSEKAQMSLMSSSWESHVVTTSHSPAGDGLPPGKPDPDSTVLPDPTPCRSCCWRGQQRRCWVKTIGPALQLTDVQEGDAGQKAFRSPVKELFSTVPPSSRPCKRRIAMPLVLPLPPLLPLPLLWGRGELPPPPKLPFTAVAKNPGTLEKNTECQRNKILEDKTGVMEDCSAAQPAPSSSPPASETADSPTLGTHSSQVPAPPTDLADLKRCTVQNSLPAAAPAGSIPPFKSSPILRIPLNENGSAFHSVRATASPISDLPHLPAPRPPSTHFLTKRIPDTHVCRFSPSFSLTHPSSVAVPSTITATASAGLTSQPILEPGVIDMDTTLPSQAVIFRSPLGSSVRSLPFSQVHCTHIWDPDGQQQRASLPSAPVLTGLPLMTSAVTSAPSPPVSRENHFPSYMMLPSSENTPPSGSTASAHVSTCLPAQSVSRQTAISNLLFDPGITFQPTFGACDGQQPNDSFLVGKLAAPAQAMGPTSPAARPPRGSIMKPGFTGLTLPASLFGTAVNT</sequence>
<protein>
    <submittedName>
        <fullName evidence="2">Uncharacterized protein</fullName>
    </submittedName>
</protein>
<proteinExistence type="predicted"/>
<evidence type="ECO:0000313" key="3">
    <source>
        <dbReference type="Proteomes" id="UP000551758"/>
    </source>
</evidence>